<dbReference type="EMBL" id="DVOS01000042">
    <property type="protein sequence ID" value="HIV23266.1"/>
    <property type="molecule type" value="Genomic_DNA"/>
</dbReference>
<dbReference type="GO" id="GO:0008233">
    <property type="term" value="F:peptidase activity"/>
    <property type="evidence" value="ECO:0007669"/>
    <property type="project" value="UniProtKB-KW"/>
</dbReference>
<dbReference type="SUPFAM" id="SSF53163">
    <property type="entry name" value="HybD-like"/>
    <property type="match status" value="1"/>
</dbReference>
<comment type="caution">
    <text evidence="1">The sequence shown here is derived from an EMBL/GenBank/DDBJ whole genome shotgun (WGS) entry which is preliminary data.</text>
</comment>
<accession>A0A9D1NYP9</accession>
<dbReference type="NCBIfam" id="TIGR02841">
    <property type="entry name" value="spore_YyaC"/>
    <property type="match status" value="1"/>
</dbReference>
<dbReference type="InterPro" id="IPR009665">
    <property type="entry name" value="YyaC"/>
</dbReference>
<dbReference type="Proteomes" id="UP000886889">
    <property type="component" value="Unassembled WGS sequence"/>
</dbReference>
<protein>
    <submittedName>
        <fullName evidence="1">Spore protease YyaC</fullName>
    </submittedName>
</protein>
<proteinExistence type="predicted"/>
<gene>
    <name evidence="1" type="primary">yyaC</name>
    <name evidence="1" type="ORF">IAC80_04935</name>
</gene>
<dbReference type="AlphaFoldDB" id="A0A9D1NYP9"/>
<organism evidence="1 2">
    <name type="scientific">Candidatus Merdiplasma excrementigallinarum</name>
    <dbReference type="NCBI Taxonomy" id="2840864"/>
    <lineage>
        <taxon>Bacteria</taxon>
        <taxon>Bacillati</taxon>
        <taxon>Bacillota</taxon>
        <taxon>Clostridia</taxon>
        <taxon>Lachnospirales</taxon>
        <taxon>Lachnospiraceae</taxon>
        <taxon>Lachnospiraceae incertae sedis</taxon>
        <taxon>Candidatus Merdiplasma</taxon>
    </lineage>
</organism>
<keyword evidence="1" id="KW-0378">Hydrolase</keyword>
<reference evidence="1" key="1">
    <citation type="submission" date="2020-10" db="EMBL/GenBank/DDBJ databases">
        <authorList>
            <person name="Gilroy R."/>
        </authorList>
    </citation>
    <scope>NUCLEOTIDE SEQUENCE</scope>
    <source>
        <strain evidence="1">ChiBcec6-7307</strain>
    </source>
</reference>
<dbReference type="Pfam" id="PF06866">
    <property type="entry name" value="DUF1256"/>
    <property type="match status" value="1"/>
</dbReference>
<name>A0A9D1NYP9_9FIRM</name>
<evidence type="ECO:0000313" key="1">
    <source>
        <dbReference type="EMBL" id="HIV23266.1"/>
    </source>
</evidence>
<reference evidence="1" key="2">
    <citation type="journal article" date="2021" name="PeerJ">
        <title>Extensive microbial diversity within the chicken gut microbiome revealed by metagenomics and culture.</title>
        <authorList>
            <person name="Gilroy R."/>
            <person name="Ravi A."/>
            <person name="Getino M."/>
            <person name="Pursley I."/>
            <person name="Horton D.L."/>
            <person name="Alikhan N.F."/>
            <person name="Baker D."/>
            <person name="Gharbi K."/>
            <person name="Hall N."/>
            <person name="Watson M."/>
            <person name="Adriaenssens E.M."/>
            <person name="Foster-Nyarko E."/>
            <person name="Jarju S."/>
            <person name="Secka A."/>
            <person name="Antonio M."/>
            <person name="Oren A."/>
            <person name="Chaudhuri R.R."/>
            <person name="La Ragione R."/>
            <person name="Hildebrand F."/>
            <person name="Pallen M.J."/>
        </authorList>
    </citation>
    <scope>NUCLEOTIDE SEQUENCE</scope>
    <source>
        <strain evidence="1">ChiBcec6-7307</strain>
    </source>
</reference>
<keyword evidence="1" id="KW-0645">Protease</keyword>
<dbReference type="InterPro" id="IPR023430">
    <property type="entry name" value="Pept_HybD-like_dom_sf"/>
</dbReference>
<sequence>MIQQESVYYINGKYPDADMRLALQLQAMLAELDAPHCPVILCIGTDRVTGDSLGPLAGSFLEAYGAYHPLTVYGTLDAPVHALNLSRVMRRIKNKHPRSPILAVDASLGARRHVGYITLGKGSLSPGAGVQKSLDPVGDLFITGIINTASWGGQLTLQNTRLAPVARLACCIARGILEACATVPPGLPEPAAASSHQYIPDLLPQERRWQSC</sequence>
<dbReference type="GO" id="GO:0006508">
    <property type="term" value="P:proteolysis"/>
    <property type="evidence" value="ECO:0007669"/>
    <property type="project" value="UniProtKB-KW"/>
</dbReference>
<evidence type="ECO:0000313" key="2">
    <source>
        <dbReference type="Proteomes" id="UP000886889"/>
    </source>
</evidence>